<dbReference type="InterPro" id="IPR036396">
    <property type="entry name" value="Cyt_P450_sf"/>
</dbReference>
<dbReference type="PANTHER" id="PTHR24300:SF413">
    <property type="entry name" value="CYTOCHROME P450 18A1"/>
    <property type="match status" value="1"/>
</dbReference>
<gene>
    <name evidence="5" type="ORF">OBRU01_11193</name>
</gene>
<evidence type="ECO:0000256" key="2">
    <source>
        <dbReference type="ARBA" id="ARBA00022723"/>
    </source>
</evidence>
<comment type="similarity">
    <text evidence="1">Belongs to the cytochrome P450 family.</text>
</comment>
<dbReference type="InterPro" id="IPR050182">
    <property type="entry name" value="Cytochrome_P450_fam2"/>
</dbReference>
<feature type="non-terminal residue" evidence="5">
    <location>
        <position position="261"/>
    </location>
</feature>
<keyword evidence="2" id="KW-0479">Metal-binding</keyword>
<evidence type="ECO:0000256" key="1">
    <source>
        <dbReference type="ARBA" id="ARBA00010617"/>
    </source>
</evidence>
<dbReference type="PRINTS" id="PR00463">
    <property type="entry name" value="EP450I"/>
</dbReference>
<dbReference type="InterPro" id="IPR002401">
    <property type="entry name" value="Cyt_P450_E_grp-I"/>
</dbReference>
<evidence type="ECO:0000256" key="3">
    <source>
        <dbReference type="ARBA" id="ARBA00023004"/>
    </source>
</evidence>
<dbReference type="GO" id="GO:0005737">
    <property type="term" value="C:cytoplasm"/>
    <property type="evidence" value="ECO:0007669"/>
    <property type="project" value="TreeGrafter"/>
</dbReference>
<evidence type="ECO:0000313" key="5">
    <source>
        <dbReference type="EMBL" id="KOB73147.1"/>
    </source>
</evidence>
<evidence type="ECO:0000313" key="6">
    <source>
        <dbReference type="Proteomes" id="UP000037510"/>
    </source>
</evidence>
<dbReference type="GO" id="GO:0008395">
    <property type="term" value="F:steroid hydroxylase activity"/>
    <property type="evidence" value="ECO:0007669"/>
    <property type="project" value="TreeGrafter"/>
</dbReference>
<organism evidence="5 6">
    <name type="scientific">Operophtera brumata</name>
    <name type="common">Winter moth</name>
    <name type="synonym">Phalaena brumata</name>
    <dbReference type="NCBI Taxonomy" id="104452"/>
    <lineage>
        <taxon>Eukaryota</taxon>
        <taxon>Metazoa</taxon>
        <taxon>Ecdysozoa</taxon>
        <taxon>Arthropoda</taxon>
        <taxon>Hexapoda</taxon>
        <taxon>Insecta</taxon>
        <taxon>Pterygota</taxon>
        <taxon>Neoptera</taxon>
        <taxon>Endopterygota</taxon>
        <taxon>Lepidoptera</taxon>
        <taxon>Glossata</taxon>
        <taxon>Ditrysia</taxon>
        <taxon>Geometroidea</taxon>
        <taxon>Geometridae</taxon>
        <taxon>Larentiinae</taxon>
        <taxon>Operophtera</taxon>
    </lineage>
</organism>
<feature type="non-terminal residue" evidence="5">
    <location>
        <position position="1"/>
    </location>
</feature>
<proteinExistence type="inferred from homology"/>
<dbReference type="GO" id="GO:0006805">
    <property type="term" value="P:xenobiotic metabolic process"/>
    <property type="evidence" value="ECO:0007669"/>
    <property type="project" value="TreeGrafter"/>
</dbReference>
<dbReference type="PANTHER" id="PTHR24300">
    <property type="entry name" value="CYTOCHROME P450 508A4-RELATED"/>
    <property type="match status" value="1"/>
</dbReference>
<dbReference type="GO" id="GO:0005506">
    <property type="term" value="F:iron ion binding"/>
    <property type="evidence" value="ECO:0007669"/>
    <property type="project" value="InterPro"/>
</dbReference>
<dbReference type="GO" id="GO:0006082">
    <property type="term" value="P:organic acid metabolic process"/>
    <property type="evidence" value="ECO:0007669"/>
    <property type="project" value="TreeGrafter"/>
</dbReference>
<dbReference type="GO" id="GO:0016712">
    <property type="term" value="F:oxidoreductase activity, acting on paired donors, with incorporation or reduction of molecular oxygen, reduced flavin or flavoprotein as one donor, and incorporation of one atom of oxygen"/>
    <property type="evidence" value="ECO:0007669"/>
    <property type="project" value="TreeGrafter"/>
</dbReference>
<reference evidence="5 6" key="1">
    <citation type="journal article" date="2015" name="Genome Biol. Evol.">
        <title>The genome of winter moth (Operophtera brumata) provides a genomic perspective on sexual dimorphism and phenology.</title>
        <authorList>
            <person name="Derks M.F."/>
            <person name="Smit S."/>
            <person name="Salis L."/>
            <person name="Schijlen E."/>
            <person name="Bossers A."/>
            <person name="Mateman C."/>
            <person name="Pijl A.S."/>
            <person name="de Ridder D."/>
            <person name="Groenen M.A."/>
            <person name="Visser M.E."/>
            <person name="Megens H.J."/>
        </authorList>
    </citation>
    <scope>NUCLEOTIDE SEQUENCE [LARGE SCALE GENOMIC DNA]</scope>
    <source>
        <strain evidence="5">WM2013NL</strain>
        <tissue evidence="5">Head and thorax</tissue>
    </source>
</reference>
<dbReference type="EMBL" id="JTDY01001692">
    <property type="protein sequence ID" value="KOB73147.1"/>
    <property type="molecule type" value="Genomic_DNA"/>
</dbReference>
<dbReference type="Gene3D" id="1.10.630.10">
    <property type="entry name" value="Cytochrome P450"/>
    <property type="match status" value="1"/>
</dbReference>
<dbReference type="SUPFAM" id="SSF48264">
    <property type="entry name" value="Cytochrome P450"/>
    <property type="match status" value="1"/>
</dbReference>
<keyword evidence="3" id="KW-0408">Iron</keyword>
<dbReference type="InterPro" id="IPR001128">
    <property type="entry name" value="Cyt_P450"/>
</dbReference>
<dbReference type="AlphaFoldDB" id="A0A0L7LCC4"/>
<keyword evidence="4" id="KW-0503">Monooxygenase</keyword>
<sequence length="261" mass="30640">MQHRGAPHLWYQRKAAKYGDVFSVKLGSNLIVCIGSAKLMKELFYRQDSTGRPDTPLNNLMGGFGIILSEGCLWKRQRKFLHENFRKLGIKLWPNQRFEKFIMMELEELLVTLNRTNGEPVDPTNVLGRHIHNIICQLIMSFRFEENSEEFRMFNERIVRGMKLYGSIHFGEHVRAYMKLPGKQAVLKEMKRSLEEFSKFHANRLIERQNQRNTTTQYYEPVDLLDCYLERMDLEKIVETQNDKGFGNEESTIFPGTNPGK</sequence>
<dbReference type="Proteomes" id="UP000037510">
    <property type="component" value="Unassembled WGS sequence"/>
</dbReference>
<accession>A0A0L7LCC4</accession>
<dbReference type="Pfam" id="PF00067">
    <property type="entry name" value="p450"/>
    <property type="match status" value="1"/>
</dbReference>
<protein>
    <submittedName>
        <fullName evidence="5">Cytochrome P450 CYP18B3</fullName>
    </submittedName>
</protein>
<evidence type="ECO:0000256" key="4">
    <source>
        <dbReference type="ARBA" id="ARBA00023033"/>
    </source>
</evidence>
<keyword evidence="6" id="KW-1185">Reference proteome</keyword>
<name>A0A0L7LCC4_OPEBR</name>
<dbReference type="STRING" id="104452.A0A0L7LCC4"/>
<dbReference type="GO" id="GO:0020037">
    <property type="term" value="F:heme binding"/>
    <property type="evidence" value="ECO:0007669"/>
    <property type="project" value="InterPro"/>
</dbReference>
<keyword evidence="4" id="KW-0560">Oxidoreductase</keyword>
<comment type="caution">
    <text evidence="5">The sequence shown here is derived from an EMBL/GenBank/DDBJ whole genome shotgun (WGS) entry which is preliminary data.</text>
</comment>